<protein>
    <recommendedName>
        <fullName evidence="5">Cell shape determination protein CcmA</fullName>
    </recommendedName>
</protein>
<dbReference type="STRING" id="404433.BTW07_15000"/>
<gene>
    <name evidence="3" type="ORF">BTW07_15000</name>
</gene>
<dbReference type="Pfam" id="PF04519">
    <property type="entry name" value="Bactofilin"/>
    <property type="match status" value="1"/>
</dbReference>
<evidence type="ECO:0000313" key="3">
    <source>
        <dbReference type="EMBL" id="OLO03383.1"/>
    </source>
</evidence>
<dbReference type="PANTHER" id="PTHR35024">
    <property type="entry name" value="HYPOTHETICAL CYTOSOLIC PROTEIN"/>
    <property type="match status" value="1"/>
</dbReference>
<name>A0A1Q8SPM9_9GAMM</name>
<evidence type="ECO:0000256" key="1">
    <source>
        <dbReference type="ARBA" id="ARBA00044755"/>
    </source>
</evidence>
<proteinExistence type="inferred from homology"/>
<evidence type="ECO:0000313" key="4">
    <source>
        <dbReference type="Proteomes" id="UP000186878"/>
    </source>
</evidence>
<comment type="caution">
    <text evidence="3">The sequence shown here is derived from an EMBL/GenBank/DDBJ whole genome shotgun (WGS) entry which is preliminary data.</text>
</comment>
<dbReference type="PANTHER" id="PTHR35024:SF4">
    <property type="entry name" value="POLYMER-FORMING CYTOSKELETAL PROTEIN"/>
    <property type="match status" value="1"/>
</dbReference>
<dbReference type="RefSeq" id="WP_075570984.1">
    <property type="nucleotide sequence ID" value="NZ_MSDO01000022.1"/>
</dbReference>
<evidence type="ECO:0000256" key="2">
    <source>
        <dbReference type="SAM" id="MobiDB-lite"/>
    </source>
</evidence>
<organism evidence="3 4">
    <name type="scientific">Salinicola socius</name>
    <dbReference type="NCBI Taxonomy" id="404433"/>
    <lineage>
        <taxon>Bacteria</taxon>
        <taxon>Pseudomonadati</taxon>
        <taxon>Pseudomonadota</taxon>
        <taxon>Gammaproteobacteria</taxon>
        <taxon>Oceanospirillales</taxon>
        <taxon>Halomonadaceae</taxon>
        <taxon>Salinicola</taxon>
    </lineage>
</organism>
<feature type="compositionally biased region" description="Polar residues" evidence="2">
    <location>
        <begin position="1"/>
        <end position="34"/>
    </location>
</feature>
<feature type="region of interest" description="Disordered" evidence="2">
    <location>
        <begin position="144"/>
        <end position="188"/>
    </location>
</feature>
<dbReference type="OrthoDB" id="9811682at2"/>
<sequence length="188" mass="19682">MFQKSSHTPRQPTPSPGATETSTAPGENKVSTHGLSRIGGKTTLHGDISGDEDLLIDGRIMGNVLFRKHSVTVGNDGIVEGRMVARELTVRGRVEGTLIAAEKITLKAGAVVNGELHAPGLVLEDGAAFHGNIDMKPEQDELREAFETGTTHADSAAPESAHPGAVPSRVEEADTFPADDRSTPVSGS</sequence>
<dbReference type="Proteomes" id="UP000186878">
    <property type="component" value="Unassembled WGS sequence"/>
</dbReference>
<dbReference type="EMBL" id="MSDO01000022">
    <property type="protein sequence ID" value="OLO03383.1"/>
    <property type="molecule type" value="Genomic_DNA"/>
</dbReference>
<accession>A0A1Q8SPM9</accession>
<dbReference type="AlphaFoldDB" id="A0A1Q8SPM9"/>
<dbReference type="InterPro" id="IPR007607">
    <property type="entry name" value="BacA/B"/>
</dbReference>
<feature type="region of interest" description="Disordered" evidence="2">
    <location>
        <begin position="1"/>
        <end position="43"/>
    </location>
</feature>
<keyword evidence="4" id="KW-1185">Reference proteome</keyword>
<comment type="similarity">
    <text evidence="1">Belongs to the bactofilin family.</text>
</comment>
<reference evidence="3 4" key="1">
    <citation type="submission" date="2016-12" db="EMBL/GenBank/DDBJ databases">
        <title>Draft genome sequences of strains Salinicola socius SMB35, Salinicola sp. MH3R3-1 and Chromohalobacter sp. SMB17 from the Verkhnekamsk potash mining region of Russia.</title>
        <authorList>
            <person name="Mavrodi D.V."/>
            <person name="Olsson B.E."/>
            <person name="Korsakova E.S."/>
            <person name="Pyankova A."/>
            <person name="Mavrodi O.V."/>
            <person name="Plotnikova E.G."/>
        </authorList>
    </citation>
    <scope>NUCLEOTIDE SEQUENCE [LARGE SCALE GENOMIC DNA]</scope>
    <source>
        <strain evidence="3 4">SMB35</strain>
    </source>
</reference>
<evidence type="ECO:0008006" key="5">
    <source>
        <dbReference type="Google" id="ProtNLM"/>
    </source>
</evidence>